<accession>A0ABT1R3Z5</accession>
<dbReference type="PANTHER" id="PTHR37813:SF1">
    <property type="entry name" value="FELS-2 PROPHAGE PROTEIN"/>
    <property type="match status" value="1"/>
</dbReference>
<name>A0ABT1R3Z5_9HYPH</name>
<evidence type="ECO:0000313" key="3">
    <source>
        <dbReference type="EMBL" id="MCQ4629912.1"/>
    </source>
</evidence>
<organism evidence="3 4">
    <name type="scientific">Shinella lacus</name>
    <dbReference type="NCBI Taxonomy" id="2654216"/>
    <lineage>
        <taxon>Bacteria</taxon>
        <taxon>Pseudomonadati</taxon>
        <taxon>Pseudomonadota</taxon>
        <taxon>Alphaproteobacteria</taxon>
        <taxon>Hyphomicrobiales</taxon>
        <taxon>Rhizobiaceae</taxon>
        <taxon>Shinella</taxon>
    </lineage>
</organism>
<dbReference type="EMBL" id="WHSB02000002">
    <property type="protein sequence ID" value="MCQ4629912.1"/>
    <property type="molecule type" value="Genomic_DNA"/>
</dbReference>
<protein>
    <submittedName>
        <fullName evidence="3">Phage tail tape measure protein</fullName>
    </submittedName>
</protein>
<keyword evidence="1" id="KW-1188">Viral release from host cell</keyword>
<dbReference type="Proteomes" id="UP000996601">
    <property type="component" value="Unassembled WGS sequence"/>
</dbReference>
<gene>
    <name evidence="3" type="ORF">GB927_007705</name>
</gene>
<sequence length="716" mass="74262">MASLSSVLKLTLLDGVTGPARRIQGVLSGLQRQQTAMLSPLRGITGSVLAFGAGYVGLREGIGATVGAAIKFESAFADVKKVVDGSDEQLAGIARSIKLMSRELPMASTEIAALYAAAAESGVATNDLQAFSKMAGQVAIAFDMSAGEAGESLAKLKTQFGLTVAETGDLADSINHLSNGMASKASEITEYLLRVGSLAEMGGFAKEEVAALGSAMIAAGADASTAGTAMQNVVKAMTRGGSAKKSQKDAARALGLDLPQIAKDMQKDAPGALKTVLKAIAKAPKDRHISLLSDFFGDEAKAFLPLVGNIGLLDQALFAVADRSKYTGSAFKEFVARAGTTGNALQILRNKIDFVFEDIGEGWLPTIKEGTTAIGEVLDTLGDRASIFDETGAGVSGFMQGLGYKGGVKEGIKGLGDLLFGEVDPDGAADRIGGIFAKFEGYGKAIREFNEDLKNNPIAQFLGDIAGKGLKLTLAAGGIALVAGAITTLATALAKITGVTTAIGIMRAVGKISGILKDVPIPNVPGDGKNKPAPDNKPGSWGIGWKGLLAAFQMVDHVAGIPSTKEGVEELYAKNRKDAGRLNRWLDERITTPSKWFQDTFVPLQPSADDDGGRAASMDSYLAGPQQTGGMPKTVDQLMGGLNSKPMSLDAGTIVQLLQPSRGVQEVRDVNRQQPVVNVHAPVSISNISSPQEAVDAAASHLGQRVKAAVESAYSD</sequence>
<evidence type="ECO:0000259" key="2">
    <source>
        <dbReference type="Pfam" id="PF10145"/>
    </source>
</evidence>
<proteinExistence type="predicted"/>
<dbReference type="RefSeq" id="WP_256116087.1">
    <property type="nucleotide sequence ID" value="NZ_WHSB02000002.1"/>
</dbReference>
<feature type="domain" description="Phage tail tape measure protein" evidence="2">
    <location>
        <begin position="97"/>
        <end position="297"/>
    </location>
</feature>
<keyword evidence="4" id="KW-1185">Reference proteome</keyword>
<dbReference type="Pfam" id="PF10145">
    <property type="entry name" value="PhageMin_Tail"/>
    <property type="match status" value="1"/>
</dbReference>
<dbReference type="PANTHER" id="PTHR37813">
    <property type="entry name" value="FELS-2 PROPHAGE PROTEIN"/>
    <property type="match status" value="1"/>
</dbReference>
<dbReference type="InterPro" id="IPR010090">
    <property type="entry name" value="Phage_tape_meas"/>
</dbReference>
<dbReference type="NCBIfam" id="TIGR01760">
    <property type="entry name" value="tape_meas_TP901"/>
    <property type="match status" value="1"/>
</dbReference>
<evidence type="ECO:0000313" key="4">
    <source>
        <dbReference type="Proteomes" id="UP000996601"/>
    </source>
</evidence>
<reference evidence="3" key="1">
    <citation type="submission" date="2021-07" db="EMBL/GenBank/DDBJ databases">
        <title>Shinella sp. nov., a novel member of the genus Shinella from water.</title>
        <authorList>
            <person name="Deng Y."/>
        </authorList>
    </citation>
    <scope>NUCLEOTIDE SEQUENCE</scope>
    <source>
        <strain evidence="3">CPCC 100929</strain>
    </source>
</reference>
<evidence type="ECO:0000256" key="1">
    <source>
        <dbReference type="ARBA" id="ARBA00022612"/>
    </source>
</evidence>
<comment type="caution">
    <text evidence="3">The sequence shown here is derived from an EMBL/GenBank/DDBJ whole genome shotgun (WGS) entry which is preliminary data.</text>
</comment>